<dbReference type="Proteomes" id="UP000019443">
    <property type="component" value="Chromosome"/>
</dbReference>
<dbReference type="AlphaFoldDB" id="W6R6X1"/>
<dbReference type="Pfam" id="PF20361">
    <property type="entry name" value="DUF6656"/>
    <property type="match status" value="1"/>
</dbReference>
<evidence type="ECO:0000313" key="1">
    <source>
        <dbReference type="EMBL" id="CDM56689.1"/>
    </source>
</evidence>
<organism evidence="1 2">
    <name type="scientific">Rhizobium favelukesii</name>
    <dbReference type="NCBI Taxonomy" id="348824"/>
    <lineage>
        <taxon>Bacteria</taxon>
        <taxon>Pseudomonadati</taxon>
        <taxon>Pseudomonadota</taxon>
        <taxon>Alphaproteobacteria</taxon>
        <taxon>Hyphomicrobiales</taxon>
        <taxon>Rhizobiaceae</taxon>
        <taxon>Rhizobium/Agrobacterium group</taxon>
        <taxon>Rhizobium</taxon>
    </lineage>
</organism>
<name>W6R6X1_9HYPH</name>
<dbReference type="PATRIC" id="fig|348824.6.peg.1096"/>
<gene>
    <name evidence="1" type="ORF">LPU83_1013</name>
</gene>
<reference evidence="1" key="1">
    <citation type="submission" date="2013-11" db="EMBL/GenBank/DDBJ databases">
        <title>Draft genome sequence of the broad-host-range Rhizobium sp. LPU83 strain, a member of the low-genetic diversity Oregon-like Rhizobium sp. group.</title>
        <authorList>
            <person name="Wibberg D."/>
            <person name="Puehler A."/>
            <person name="Schlueter A."/>
        </authorList>
    </citation>
    <scope>NUCLEOTIDE SEQUENCE [LARGE SCALE GENOMIC DNA]</scope>
    <source>
        <strain evidence="1">LPU83</strain>
    </source>
</reference>
<proteinExistence type="predicted"/>
<evidence type="ECO:0000313" key="2">
    <source>
        <dbReference type="Proteomes" id="UP000019443"/>
    </source>
</evidence>
<dbReference type="InterPro" id="IPR046597">
    <property type="entry name" value="DUF6656"/>
</dbReference>
<protein>
    <submittedName>
        <fullName evidence="1">Uncharacterized protein</fullName>
    </submittedName>
</protein>
<sequence length="206" mass="24007">MRICTMAKLRYFDAGNSINAREVPVAAHSEFLRTGKITRTRSHWLAEERRYLSHDEVAERTGRKLETAGAKTHQHINGFHHSIRFPKMLFHRTLQDSPHLGYCHVTAARTKFARYQEVSWAFYIANFYADIGDNDNFFQQIDVKYSRMYFAVAIKPGEHTPEKMTIDRSVRGNGLLFRTDDPQIAIRNVLLLGARNEQLREIIRQL</sequence>
<dbReference type="eggNOG" id="ENOG5033UVS">
    <property type="taxonomic scope" value="Bacteria"/>
</dbReference>
<keyword evidence="2" id="KW-1185">Reference proteome</keyword>
<dbReference type="HOGENOM" id="CLU_1383363_0_0_5"/>
<dbReference type="KEGG" id="rhl:LPU83_1013"/>
<accession>W6R6X1</accession>
<dbReference type="EMBL" id="HG916852">
    <property type="protein sequence ID" value="CDM56689.1"/>
    <property type="molecule type" value="Genomic_DNA"/>
</dbReference>